<proteinExistence type="predicted"/>
<sequence length="64" mass="6868">MKSLSECGMFMPFGEISLTVEGEKTTPETVQTLSGVVITASGVEVAYSEALSETMRSPKRTYSS</sequence>
<evidence type="ECO:0000313" key="1">
    <source>
        <dbReference type="EMBL" id="BDD09564.1"/>
    </source>
</evidence>
<reference evidence="1 2" key="1">
    <citation type="submission" date="2021-12" db="EMBL/GenBank/DDBJ databases">
        <title>Genome sequencing of bacteria with rrn-lacking chromosome and rrn-plasmid.</title>
        <authorList>
            <person name="Anda M."/>
            <person name="Iwasaki W."/>
        </authorList>
    </citation>
    <scope>NUCLEOTIDE SEQUENCE [LARGE SCALE GENOMIC DNA]</scope>
    <source>
        <strain evidence="1 2">DSM 100852</strain>
    </source>
</reference>
<dbReference type="AlphaFoldDB" id="A0AAU9CSY7"/>
<organism evidence="1 2">
    <name type="scientific">Fulvitalea axinellae</name>
    <dbReference type="NCBI Taxonomy" id="1182444"/>
    <lineage>
        <taxon>Bacteria</taxon>
        <taxon>Pseudomonadati</taxon>
        <taxon>Bacteroidota</taxon>
        <taxon>Cytophagia</taxon>
        <taxon>Cytophagales</taxon>
        <taxon>Persicobacteraceae</taxon>
        <taxon>Fulvitalea</taxon>
    </lineage>
</organism>
<accession>A0AAU9CSY7</accession>
<dbReference type="Proteomes" id="UP001348817">
    <property type="component" value="Chromosome"/>
</dbReference>
<gene>
    <name evidence="1" type="ORF">FUAX_19960</name>
</gene>
<evidence type="ECO:0000313" key="2">
    <source>
        <dbReference type="Proteomes" id="UP001348817"/>
    </source>
</evidence>
<name>A0AAU9CSY7_9BACT</name>
<dbReference type="KEGG" id="fax:FUAX_19960"/>
<protein>
    <submittedName>
        <fullName evidence="1">Uncharacterized protein</fullName>
    </submittedName>
</protein>
<dbReference type="EMBL" id="AP025314">
    <property type="protein sequence ID" value="BDD09564.1"/>
    <property type="molecule type" value="Genomic_DNA"/>
</dbReference>
<keyword evidence="2" id="KW-1185">Reference proteome</keyword>